<evidence type="ECO:0000256" key="4">
    <source>
        <dbReference type="SAM" id="Coils"/>
    </source>
</evidence>
<feature type="repeat" description="ANK" evidence="3">
    <location>
        <begin position="651"/>
        <end position="683"/>
    </location>
</feature>
<keyword evidence="4" id="KW-0175">Coiled coil</keyword>
<comment type="caution">
    <text evidence="6">The sequence shown here is derived from an EMBL/GenBank/DDBJ whole genome shotgun (WGS) entry which is preliminary data.</text>
</comment>
<sequence>MYEKCLTWKQSIENSDQSVFIEILNEMQISRKETENLKEENDRLKEDKKLEIDLLRVQHQEEAELQDSYFHKEEFKQDTHTKRTWRAKLHKETFILSKTAISIFESIQTNQCVAISGMCGSGKSTLAHYTALRMSESHGFFVVPLPSATSERFLQLNDYSIPDTKILYILDDFVGNFSNSDFDEMKLTSRLNEIKCIAARNIKYKFLFTCGEHVNVMSKIKGVLPSIIECNLHSSELSLSLDERQKIFDLYINCEDTDYHDSDFLSSKQLPLLCTLYRKDFCNRIQDFFMDSDQIITSKIEEMRETEDPSYICLALLLVKGAFDIKYTMFESVKYGEYYTFLHHVISEASFKNAPKSRKLLQDGWNSIERTYIKREKNQLLFIHDKIHDIVVSCIGKHFITSILKYSKYSFIENRIKLKSFEIEETVKSASISLNQTYNTLFFARLLQEIRYGNKRVFVNIQNKNDRKAFIEYLTAQLIESDIDSLKLPLLLSWTLGYNDFVSFIVATWNSKKDIPINEIKTPLSEACSRGYFDIVKILVKSQKDKDRHRVLFPSILRACEKRYTDIVELLLTHSVYQDIISCFVASCENGHKETALFLMKLPRKKEPKLLEWDVLSGLSNALARACKNGHEEVVQILLSHNMPVNNPESPDSTPLYYASMNGHLNIVKMLLNAKAEVNECDISVAEWNDHEEIVKCVRNHFSS</sequence>
<keyword evidence="2 3" id="KW-0040">ANK repeat</keyword>
<dbReference type="PANTHER" id="PTHR24171:SF10">
    <property type="entry name" value="ANKYRIN REPEAT DOMAIN-CONTAINING PROTEIN 29-LIKE"/>
    <property type="match status" value="1"/>
</dbReference>
<keyword evidence="1" id="KW-0677">Repeat</keyword>
<dbReference type="AlphaFoldDB" id="A0A8B6FQ22"/>
<evidence type="ECO:0000256" key="1">
    <source>
        <dbReference type="ARBA" id="ARBA00022737"/>
    </source>
</evidence>
<accession>A0A8B6FQ22</accession>
<proteinExistence type="predicted"/>
<dbReference type="Gene3D" id="3.40.50.300">
    <property type="entry name" value="P-loop containing nucleotide triphosphate hydrolases"/>
    <property type="match status" value="1"/>
</dbReference>
<evidence type="ECO:0000313" key="6">
    <source>
        <dbReference type="EMBL" id="VDI52620.1"/>
    </source>
</evidence>
<dbReference type="InterPro" id="IPR027417">
    <property type="entry name" value="P-loop_NTPase"/>
</dbReference>
<dbReference type="SMART" id="SM00248">
    <property type="entry name" value="ANK"/>
    <property type="match status" value="4"/>
</dbReference>
<dbReference type="Gene3D" id="1.25.40.20">
    <property type="entry name" value="Ankyrin repeat-containing domain"/>
    <property type="match status" value="2"/>
</dbReference>
<dbReference type="PROSITE" id="PS50088">
    <property type="entry name" value="ANK_REPEAT"/>
    <property type="match status" value="1"/>
</dbReference>
<dbReference type="Pfam" id="PF12796">
    <property type="entry name" value="Ank_2"/>
    <property type="match status" value="1"/>
</dbReference>
<evidence type="ECO:0000313" key="7">
    <source>
        <dbReference type="Proteomes" id="UP000596742"/>
    </source>
</evidence>
<dbReference type="EMBL" id="UYJE01007203">
    <property type="protein sequence ID" value="VDI52620.1"/>
    <property type="molecule type" value="Genomic_DNA"/>
</dbReference>
<keyword evidence="7" id="KW-1185">Reference proteome</keyword>
<dbReference type="InterPro" id="IPR049050">
    <property type="entry name" value="nSTAND3"/>
</dbReference>
<dbReference type="OrthoDB" id="10057496at2759"/>
<protein>
    <recommendedName>
        <fullName evidence="5">Novel STAND NTPase 3 domain-containing protein</fullName>
    </recommendedName>
</protein>
<evidence type="ECO:0000259" key="5">
    <source>
        <dbReference type="Pfam" id="PF20720"/>
    </source>
</evidence>
<name>A0A8B6FQ22_MYTGA</name>
<feature type="domain" description="Novel STAND NTPase 3" evidence="5">
    <location>
        <begin position="103"/>
        <end position="251"/>
    </location>
</feature>
<feature type="coiled-coil region" evidence="4">
    <location>
        <begin position="27"/>
        <end position="54"/>
    </location>
</feature>
<evidence type="ECO:0000256" key="2">
    <source>
        <dbReference type="ARBA" id="ARBA00023043"/>
    </source>
</evidence>
<dbReference type="Proteomes" id="UP000596742">
    <property type="component" value="Unassembled WGS sequence"/>
</dbReference>
<dbReference type="SUPFAM" id="SSF52540">
    <property type="entry name" value="P-loop containing nucleoside triphosphate hydrolases"/>
    <property type="match status" value="1"/>
</dbReference>
<evidence type="ECO:0000256" key="3">
    <source>
        <dbReference type="PROSITE-ProRule" id="PRU00023"/>
    </source>
</evidence>
<dbReference type="InterPro" id="IPR002110">
    <property type="entry name" value="Ankyrin_rpt"/>
</dbReference>
<dbReference type="SUPFAM" id="SSF48403">
    <property type="entry name" value="Ankyrin repeat"/>
    <property type="match status" value="1"/>
</dbReference>
<organism evidence="6 7">
    <name type="scientific">Mytilus galloprovincialis</name>
    <name type="common">Mediterranean mussel</name>
    <dbReference type="NCBI Taxonomy" id="29158"/>
    <lineage>
        <taxon>Eukaryota</taxon>
        <taxon>Metazoa</taxon>
        <taxon>Spiralia</taxon>
        <taxon>Lophotrochozoa</taxon>
        <taxon>Mollusca</taxon>
        <taxon>Bivalvia</taxon>
        <taxon>Autobranchia</taxon>
        <taxon>Pteriomorphia</taxon>
        <taxon>Mytilida</taxon>
        <taxon>Mytiloidea</taxon>
        <taxon>Mytilidae</taxon>
        <taxon>Mytilinae</taxon>
        <taxon>Mytilus</taxon>
    </lineage>
</organism>
<dbReference type="PANTHER" id="PTHR24171">
    <property type="entry name" value="ANKYRIN REPEAT DOMAIN-CONTAINING PROTEIN 39-RELATED"/>
    <property type="match status" value="1"/>
</dbReference>
<dbReference type="InterPro" id="IPR036770">
    <property type="entry name" value="Ankyrin_rpt-contain_sf"/>
</dbReference>
<dbReference type="Pfam" id="PF20720">
    <property type="entry name" value="nSTAND3"/>
    <property type="match status" value="1"/>
</dbReference>
<reference evidence="6" key="1">
    <citation type="submission" date="2018-11" db="EMBL/GenBank/DDBJ databases">
        <authorList>
            <person name="Alioto T."/>
            <person name="Alioto T."/>
        </authorList>
    </citation>
    <scope>NUCLEOTIDE SEQUENCE</scope>
</reference>
<dbReference type="PROSITE" id="PS50297">
    <property type="entry name" value="ANK_REP_REGION"/>
    <property type="match status" value="1"/>
</dbReference>
<gene>
    <name evidence="6" type="ORF">MGAL_10B024355</name>
</gene>